<keyword evidence="3" id="KW-1185">Reference proteome</keyword>
<feature type="domain" description="Heterokaryon incompatibility" evidence="1">
    <location>
        <begin position="26"/>
        <end position="118"/>
    </location>
</feature>
<organism evidence="2 3">
    <name type="scientific">Ampelomyces quisqualis</name>
    <name type="common">Powdery mildew agent</name>
    <dbReference type="NCBI Taxonomy" id="50730"/>
    <lineage>
        <taxon>Eukaryota</taxon>
        <taxon>Fungi</taxon>
        <taxon>Dikarya</taxon>
        <taxon>Ascomycota</taxon>
        <taxon>Pezizomycotina</taxon>
        <taxon>Dothideomycetes</taxon>
        <taxon>Pleosporomycetidae</taxon>
        <taxon>Pleosporales</taxon>
        <taxon>Pleosporineae</taxon>
        <taxon>Phaeosphaeriaceae</taxon>
        <taxon>Ampelomyces</taxon>
    </lineage>
</organism>
<dbReference type="EMBL" id="ML979132">
    <property type="protein sequence ID" value="KAF1921342.1"/>
    <property type="molecule type" value="Genomic_DNA"/>
</dbReference>
<name>A0A6A5R0Z1_AMPQU</name>
<protein>
    <submittedName>
        <fullName evidence="2">Heterokaryon incompatibility protein-domain-containing protein</fullName>
    </submittedName>
</protein>
<dbReference type="OrthoDB" id="674604at2759"/>
<evidence type="ECO:0000259" key="1">
    <source>
        <dbReference type="Pfam" id="PF06985"/>
    </source>
</evidence>
<gene>
    <name evidence="2" type="ORF">BDU57DRAFT_510097</name>
</gene>
<dbReference type="PANTHER" id="PTHR10622">
    <property type="entry name" value="HET DOMAIN-CONTAINING PROTEIN"/>
    <property type="match status" value="1"/>
</dbReference>
<dbReference type="InterPro" id="IPR010730">
    <property type="entry name" value="HET"/>
</dbReference>
<dbReference type="AlphaFoldDB" id="A0A6A5R0Z1"/>
<reference evidence="2" key="1">
    <citation type="journal article" date="2020" name="Stud. Mycol.">
        <title>101 Dothideomycetes genomes: a test case for predicting lifestyles and emergence of pathogens.</title>
        <authorList>
            <person name="Haridas S."/>
            <person name="Albert R."/>
            <person name="Binder M."/>
            <person name="Bloem J."/>
            <person name="Labutti K."/>
            <person name="Salamov A."/>
            <person name="Andreopoulos B."/>
            <person name="Baker S."/>
            <person name="Barry K."/>
            <person name="Bills G."/>
            <person name="Bluhm B."/>
            <person name="Cannon C."/>
            <person name="Castanera R."/>
            <person name="Culley D."/>
            <person name="Daum C."/>
            <person name="Ezra D."/>
            <person name="Gonzalez J."/>
            <person name="Henrissat B."/>
            <person name="Kuo A."/>
            <person name="Liang C."/>
            <person name="Lipzen A."/>
            <person name="Lutzoni F."/>
            <person name="Magnuson J."/>
            <person name="Mondo S."/>
            <person name="Nolan M."/>
            <person name="Ohm R."/>
            <person name="Pangilinan J."/>
            <person name="Park H.-J."/>
            <person name="Ramirez L."/>
            <person name="Alfaro M."/>
            <person name="Sun H."/>
            <person name="Tritt A."/>
            <person name="Yoshinaga Y."/>
            <person name="Zwiers L.-H."/>
            <person name="Turgeon B."/>
            <person name="Goodwin S."/>
            <person name="Spatafora J."/>
            <person name="Crous P."/>
            <person name="Grigoriev I."/>
        </authorList>
    </citation>
    <scope>NUCLEOTIDE SEQUENCE</scope>
    <source>
        <strain evidence="2">HMLAC05119</strain>
    </source>
</reference>
<proteinExistence type="predicted"/>
<dbReference type="PANTHER" id="PTHR10622:SF13">
    <property type="entry name" value="NACHT DOMAIN-CONTAINING PROTEIN"/>
    <property type="match status" value="1"/>
</dbReference>
<evidence type="ECO:0000313" key="2">
    <source>
        <dbReference type="EMBL" id="KAF1921342.1"/>
    </source>
</evidence>
<dbReference type="Proteomes" id="UP000800096">
    <property type="component" value="Unassembled WGS sequence"/>
</dbReference>
<accession>A0A6A5R0Z1</accession>
<dbReference type="Pfam" id="PF06985">
    <property type="entry name" value="HET"/>
    <property type="match status" value="1"/>
</dbReference>
<sequence>MRLLRLDAKNSKWVLEDFTRKTVPLYAILSHTWGCDGDEIKFDDVADGQRAYNDTSKPGYEKLRFCQKLVEKDGLRYFWIDTCCIKKSDGFELQRSLASMFYWYQRAIRCYVWLADVSIKDATGKLESKWETPFSTSRWFERGWTLQELLAPDNVSFFSKEGKFIGDKKMLAATISTVTRIPSPALSGVDLSRFSTEERLSWTKGRITTMPEDSAYCLFGLLDVELPTLYADGEYTKRKAVAMERLQKAVDDKVAVTKQPENIIRIGGASYTDLTTLTEDQLAALDTDLAEFCKWLLDGFPPTYTEKTIGSGETLTKLSHNAGRRLKRLLTKYSVRYDDLSHLDSSVQSWKEPWGRYRNKKATAQKRVQGLLENRWYWTMKHEEVWTGMMAAITLEAIMVWRGTWKR</sequence>
<evidence type="ECO:0000313" key="3">
    <source>
        <dbReference type="Proteomes" id="UP000800096"/>
    </source>
</evidence>